<feature type="region of interest" description="Disordered" evidence="1">
    <location>
        <begin position="29"/>
        <end position="49"/>
    </location>
</feature>
<protein>
    <submittedName>
        <fullName evidence="2">Uncharacterized protein</fullName>
    </submittedName>
</protein>
<evidence type="ECO:0000256" key="1">
    <source>
        <dbReference type="SAM" id="MobiDB-lite"/>
    </source>
</evidence>
<proteinExistence type="predicted"/>
<evidence type="ECO:0000313" key="2">
    <source>
        <dbReference type="EMBL" id="PRQ24511.1"/>
    </source>
</evidence>
<gene>
    <name evidence="2" type="ORF">RchiOBHm_Chr6g0273211</name>
</gene>
<reference evidence="2 3" key="1">
    <citation type="journal article" date="2018" name="Nat. Genet.">
        <title>The Rosa genome provides new insights in the design of modern roses.</title>
        <authorList>
            <person name="Bendahmane M."/>
        </authorList>
    </citation>
    <scope>NUCLEOTIDE SEQUENCE [LARGE SCALE GENOMIC DNA]</scope>
    <source>
        <strain evidence="3">cv. Old Blush</strain>
    </source>
</reference>
<dbReference type="Gramene" id="PRQ24511">
    <property type="protein sequence ID" value="PRQ24511"/>
    <property type="gene ID" value="RchiOBHm_Chr6g0273211"/>
</dbReference>
<dbReference type="EMBL" id="PDCK01000044">
    <property type="protein sequence ID" value="PRQ24511.1"/>
    <property type="molecule type" value="Genomic_DNA"/>
</dbReference>
<organism evidence="2 3">
    <name type="scientific">Rosa chinensis</name>
    <name type="common">China rose</name>
    <dbReference type="NCBI Taxonomy" id="74649"/>
    <lineage>
        <taxon>Eukaryota</taxon>
        <taxon>Viridiplantae</taxon>
        <taxon>Streptophyta</taxon>
        <taxon>Embryophyta</taxon>
        <taxon>Tracheophyta</taxon>
        <taxon>Spermatophyta</taxon>
        <taxon>Magnoliopsida</taxon>
        <taxon>eudicotyledons</taxon>
        <taxon>Gunneridae</taxon>
        <taxon>Pentapetalae</taxon>
        <taxon>rosids</taxon>
        <taxon>fabids</taxon>
        <taxon>Rosales</taxon>
        <taxon>Rosaceae</taxon>
        <taxon>Rosoideae</taxon>
        <taxon>Rosoideae incertae sedis</taxon>
        <taxon>Rosa</taxon>
    </lineage>
</organism>
<evidence type="ECO:0000313" key="3">
    <source>
        <dbReference type="Proteomes" id="UP000238479"/>
    </source>
</evidence>
<dbReference type="Proteomes" id="UP000238479">
    <property type="component" value="Chromosome 6"/>
</dbReference>
<dbReference type="AlphaFoldDB" id="A0A2P6PRH4"/>
<sequence>MYNLHHHQKANQKYKSNIPLNPLCVLHQQSKHTSKAKTEHQLTKSQTKS</sequence>
<keyword evidence="3" id="KW-1185">Reference proteome</keyword>
<comment type="caution">
    <text evidence="2">The sequence shown here is derived from an EMBL/GenBank/DDBJ whole genome shotgun (WGS) entry which is preliminary data.</text>
</comment>
<name>A0A2P6PRH4_ROSCH</name>
<accession>A0A2P6PRH4</accession>